<protein>
    <submittedName>
        <fullName evidence="17">Uncharacterized protein</fullName>
    </submittedName>
</protein>
<evidence type="ECO:0000256" key="2">
    <source>
        <dbReference type="ARBA" id="ARBA00022475"/>
    </source>
</evidence>
<dbReference type="PANTHER" id="PTHR18945">
    <property type="entry name" value="NEUROTRANSMITTER GATED ION CHANNEL"/>
    <property type="match status" value="1"/>
</dbReference>
<comment type="caution">
    <text evidence="17">The sequence shown here is derived from an EMBL/GenBank/DDBJ whole genome shotgun (WGS) entry which is preliminary data.</text>
</comment>
<keyword evidence="10" id="KW-0325">Glycoprotein</keyword>
<evidence type="ECO:0000256" key="14">
    <source>
        <dbReference type="RuleBase" id="RU000687"/>
    </source>
</evidence>
<evidence type="ECO:0000256" key="10">
    <source>
        <dbReference type="ARBA" id="ARBA00023180"/>
    </source>
</evidence>
<comment type="subcellular location">
    <subcellularLocation>
        <location evidence="13">Synaptic cell membrane</location>
        <topology evidence="13">Multi-pass membrane protein</topology>
    </subcellularLocation>
</comment>
<reference evidence="17" key="2">
    <citation type="journal article" date="2021" name="Genome Biol. Evol.">
        <title>Developing a high-quality reference genome for a parasitic bivalve with doubly uniparental inheritance (Bivalvia: Unionida).</title>
        <authorList>
            <person name="Smith C.H."/>
        </authorList>
    </citation>
    <scope>NUCLEOTIDE SEQUENCE</scope>
    <source>
        <strain evidence="17">CHS0354</strain>
        <tissue evidence="17">Mantle</tissue>
    </source>
</reference>
<dbReference type="InterPro" id="IPR036734">
    <property type="entry name" value="Neur_chan_lig-bd_sf"/>
</dbReference>
<keyword evidence="6 14" id="KW-0406">Ion transport</keyword>
<dbReference type="PRINTS" id="PR00252">
    <property type="entry name" value="NRIONCHANNEL"/>
</dbReference>
<evidence type="ECO:0000256" key="1">
    <source>
        <dbReference type="ARBA" id="ARBA00022448"/>
    </source>
</evidence>
<dbReference type="InterPro" id="IPR036719">
    <property type="entry name" value="Neuro-gated_channel_TM_sf"/>
</dbReference>
<evidence type="ECO:0000259" key="16">
    <source>
        <dbReference type="Pfam" id="PF02932"/>
    </source>
</evidence>
<accession>A0AAE0TKX9</accession>
<evidence type="ECO:0000256" key="8">
    <source>
        <dbReference type="ARBA" id="ARBA00023157"/>
    </source>
</evidence>
<keyword evidence="11" id="KW-1071">Ligand-gated ion channel</keyword>
<keyword evidence="8" id="KW-1015">Disulfide bond</keyword>
<feature type="chain" id="PRO_5041768533" evidence="14">
    <location>
        <begin position="25"/>
        <end position="424"/>
    </location>
</feature>
<sequence>MAPHKLYSLLLPFLLIVFMPKVNAQTSDDGKNLFKKIFITDAYNKAVRPTFHPNEATNVTMNFYLTKIIEFDSQKEILTTSGYLDIRWYDPYLAWNPLDYNSTDILYIPQDKVWKPDITLLNDVSNFEELGSISLFVYVSNNVSVDWVPYGIWKSTCSVDITYFPFDTQSCDLRFGTWTYFTKDVLIKVDNYTINLDFYETNSAWSIVDTSAYTQEIAGSSLAVFQIKLKRKPLFFLLNIMLPVMMLSLLNVCIFVLTAESQEKASFSVTVFLALVIFMSMVMGTLPQNSEEISFLGVYLVIMAAFSTLAVILTMFQIRLSSRDADVNPIPSWLIKLQVMVEVVRCRRRSKLHPATHSHDEVVEFCSEDTTSERRNSKSQATNEQPKVTWNQICSSLDFIFFWFFSLGTVIVTVTIVAIYNISG</sequence>
<feature type="transmembrane region" description="Helical" evidence="14">
    <location>
        <begin position="269"/>
        <end position="287"/>
    </location>
</feature>
<evidence type="ECO:0000256" key="3">
    <source>
        <dbReference type="ARBA" id="ARBA00022692"/>
    </source>
</evidence>
<dbReference type="GO" id="GO:0022848">
    <property type="term" value="F:acetylcholine-gated monoatomic cation-selective channel activity"/>
    <property type="evidence" value="ECO:0007669"/>
    <property type="project" value="InterPro"/>
</dbReference>
<feature type="transmembrane region" description="Helical" evidence="14">
    <location>
        <begin position="293"/>
        <end position="316"/>
    </location>
</feature>
<dbReference type="InterPro" id="IPR006202">
    <property type="entry name" value="Neur_chan_lig-bd"/>
</dbReference>
<dbReference type="InterPro" id="IPR006029">
    <property type="entry name" value="Neurotrans-gated_channel_TM"/>
</dbReference>
<dbReference type="Pfam" id="PF02932">
    <property type="entry name" value="Neur_chan_memb"/>
    <property type="match status" value="1"/>
</dbReference>
<dbReference type="EMBL" id="JAEAOA010000686">
    <property type="protein sequence ID" value="KAK3612320.1"/>
    <property type="molecule type" value="Genomic_DNA"/>
</dbReference>
<evidence type="ECO:0000256" key="13">
    <source>
        <dbReference type="ARBA" id="ARBA00034099"/>
    </source>
</evidence>
<feature type="signal peptide" evidence="14">
    <location>
        <begin position="1"/>
        <end position="24"/>
    </location>
</feature>
<evidence type="ECO:0000256" key="12">
    <source>
        <dbReference type="ARBA" id="ARBA00023303"/>
    </source>
</evidence>
<feature type="domain" description="Neurotransmitter-gated ion-channel ligand-binding" evidence="15">
    <location>
        <begin position="38"/>
        <end position="233"/>
    </location>
</feature>
<dbReference type="Gene3D" id="2.70.170.10">
    <property type="entry name" value="Neurotransmitter-gated ion-channel ligand-binding domain"/>
    <property type="match status" value="1"/>
</dbReference>
<dbReference type="Pfam" id="PF02931">
    <property type="entry name" value="Neur_chan_LBD"/>
    <property type="match status" value="1"/>
</dbReference>
<evidence type="ECO:0000256" key="9">
    <source>
        <dbReference type="ARBA" id="ARBA00023170"/>
    </source>
</evidence>
<dbReference type="Proteomes" id="UP001195483">
    <property type="component" value="Unassembled WGS sequence"/>
</dbReference>
<keyword evidence="5" id="KW-0770">Synapse</keyword>
<keyword evidence="1 14" id="KW-0813">Transport</keyword>
<evidence type="ECO:0000256" key="7">
    <source>
        <dbReference type="ARBA" id="ARBA00023136"/>
    </source>
</evidence>
<dbReference type="InterPro" id="IPR002394">
    <property type="entry name" value="Nicotinic_acetylcholine_rcpt"/>
</dbReference>
<dbReference type="InterPro" id="IPR018000">
    <property type="entry name" value="Neurotransmitter_ion_chnl_CS"/>
</dbReference>
<proteinExistence type="inferred from homology"/>
<comment type="similarity">
    <text evidence="14">Belongs to the ligand-gated ion channel (TC 1.A.9) family.</text>
</comment>
<evidence type="ECO:0000313" key="17">
    <source>
        <dbReference type="EMBL" id="KAK3612320.1"/>
    </source>
</evidence>
<keyword evidence="3 14" id="KW-0812">Transmembrane</keyword>
<dbReference type="PROSITE" id="PS00236">
    <property type="entry name" value="NEUROTR_ION_CHANNEL"/>
    <property type="match status" value="1"/>
</dbReference>
<dbReference type="CDD" id="cd19051">
    <property type="entry name" value="LGIC_TM_cation"/>
    <property type="match status" value="1"/>
</dbReference>
<keyword evidence="14" id="KW-0732">Signal</keyword>
<reference evidence="17" key="3">
    <citation type="submission" date="2023-05" db="EMBL/GenBank/DDBJ databases">
        <authorList>
            <person name="Smith C.H."/>
        </authorList>
    </citation>
    <scope>NUCLEOTIDE SEQUENCE</scope>
    <source>
        <strain evidence="17">CHS0354</strain>
        <tissue evidence="17">Mantle</tissue>
    </source>
</reference>
<keyword evidence="7 14" id="KW-0472">Membrane</keyword>
<dbReference type="AlphaFoldDB" id="A0AAE0TKX9"/>
<evidence type="ECO:0000256" key="11">
    <source>
        <dbReference type="ARBA" id="ARBA00023286"/>
    </source>
</evidence>
<dbReference type="SUPFAM" id="SSF90112">
    <property type="entry name" value="Neurotransmitter-gated ion-channel transmembrane pore"/>
    <property type="match status" value="1"/>
</dbReference>
<dbReference type="GO" id="GO:0004888">
    <property type="term" value="F:transmembrane signaling receptor activity"/>
    <property type="evidence" value="ECO:0007669"/>
    <property type="project" value="InterPro"/>
</dbReference>
<dbReference type="CDD" id="cd18989">
    <property type="entry name" value="LGIC_ECD_cation"/>
    <property type="match status" value="1"/>
</dbReference>
<dbReference type="SUPFAM" id="SSF63712">
    <property type="entry name" value="Nicotinic receptor ligand binding domain-like"/>
    <property type="match status" value="1"/>
</dbReference>
<dbReference type="InterPro" id="IPR006201">
    <property type="entry name" value="Neur_channel"/>
</dbReference>
<dbReference type="Gene3D" id="1.20.58.390">
    <property type="entry name" value="Neurotransmitter-gated ion-channel transmembrane domain"/>
    <property type="match status" value="1"/>
</dbReference>
<dbReference type="FunFam" id="2.70.170.10:FF:000028">
    <property type="entry name" value="AcetylCholine Receptor"/>
    <property type="match status" value="1"/>
</dbReference>
<keyword evidence="12 14" id="KW-0407">Ion channel</keyword>
<keyword evidence="4 14" id="KW-1133">Transmembrane helix</keyword>
<keyword evidence="2" id="KW-1003">Cell membrane</keyword>
<evidence type="ECO:0000256" key="4">
    <source>
        <dbReference type="ARBA" id="ARBA00022989"/>
    </source>
</evidence>
<reference evidence="17" key="1">
    <citation type="journal article" date="2021" name="Genome Biol. Evol.">
        <title>A High-Quality Reference Genome for a Parasitic Bivalve with Doubly Uniparental Inheritance (Bivalvia: Unionida).</title>
        <authorList>
            <person name="Smith C.H."/>
        </authorList>
    </citation>
    <scope>NUCLEOTIDE SEQUENCE</scope>
    <source>
        <strain evidence="17">CHS0354</strain>
    </source>
</reference>
<dbReference type="GO" id="GO:0045211">
    <property type="term" value="C:postsynaptic membrane"/>
    <property type="evidence" value="ECO:0007669"/>
    <property type="project" value="InterPro"/>
</dbReference>
<evidence type="ECO:0000313" key="18">
    <source>
        <dbReference type="Proteomes" id="UP001195483"/>
    </source>
</evidence>
<dbReference type="InterPro" id="IPR038050">
    <property type="entry name" value="Neuro_actylchol_rec"/>
</dbReference>
<organism evidence="17 18">
    <name type="scientific">Potamilus streckersoni</name>
    <dbReference type="NCBI Taxonomy" id="2493646"/>
    <lineage>
        <taxon>Eukaryota</taxon>
        <taxon>Metazoa</taxon>
        <taxon>Spiralia</taxon>
        <taxon>Lophotrochozoa</taxon>
        <taxon>Mollusca</taxon>
        <taxon>Bivalvia</taxon>
        <taxon>Autobranchia</taxon>
        <taxon>Heteroconchia</taxon>
        <taxon>Palaeoheterodonta</taxon>
        <taxon>Unionida</taxon>
        <taxon>Unionoidea</taxon>
        <taxon>Unionidae</taxon>
        <taxon>Ambleminae</taxon>
        <taxon>Lampsilini</taxon>
        <taxon>Potamilus</taxon>
    </lineage>
</organism>
<keyword evidence="9" id="KW-0675">Receptor</keyword>
<evidence type="ECO:0000256" key="5">
    <source>
        <dbReference type="ARBA" id="ARBA00023018"/>
    </source>
</evidence>
<name>A0AAE0TKX9_9BIVA</name>
<evidence type="ECO:0000256" key="6">
    <source>
        <dbReference type="ARBA" id="ARBA00023065"/>
    </source>
</evidence>
<feature type="domain" description="Neurotransmitter-gated ion-channel transmembrane" evidence="16">
    <location>
        <begin position="241"/>
        <end position="340"/>
    </location>
</feature>
<dbReference type="PRINTS" id="PR00254">
    <property type="entry name" value="NICOTINICR"/>
</dbReference>
<feature type="transmembrane region" description="Helical" evidence="14">
    <location>
        <begin position="234"/>
        <end position="257"/>
    </location>
</feature>
<feature type="transmembrane region" description="Helical" evidence="14">
    <location>
        <begin position="400"/>
        <end position="422"/>
    </location>
</feature>
<keyword evidence="18" id="KW-1185">Reference proteome</keyword>
<gene>
    <name evidence="17" type="ORF">CHS0354_011038</name>
</gene>
<evidence type="ECO:0000259" key="15">
    <source>
        <dbReference type="Pfam" id="PF02931"/>
    </source>
</evidence>